<proteinExistence type="predicted"/>
<protein>
    <submittedName>
        <fullName evidence="1">Hypothetical transcript</fullName>
    </submittedName>
</protein>
<reference evidence="1" key="1">
    <citation type="journal article" date="2013" name="Nature">
        <title>The genomes of four tapeworm species reveal adaptations to parasitism.</title>
        <authorList>
            <person name="Tsai I.J."/>
            <person name="Zarowiecki M."/>
            <person name="Holroyd N."/>
            <person name="Garciarrubio A."/>
            <person name="Sanchez-Flores A."/>
            <person name="Brooks K.L."/>
            <person name="Tracey A."/>
            <person name="Bobes R.J."/>
            <person name="Fragoso G."/>
            <person name="Sciutto E."/>
            <person name="Aslett M."/>
            <person name="Beasley H."/>
            <person name="Bennett H.M."/>
            <person name="Cai J."/>
            <person name="Camicia F."/>
            <person name="Clark R."/>
            <person name="Cucher M."/>
            <person name="De Silva N."/>
            <person name="Day T.A."/>
            <person name="Deplazes P."/>
            <person name="Estrada K."/>
            <person name="Fernandez C."/>
            <person name="Holland P.W."/>
            <person name="Hou J."/>
            <person name="Hu S."/>
            <person name="Huckvale T."/>
            <person name="Hung S.S."/>
            <person name="Kamenetzky L."/>
            <person name="Keane J.A."/>
            <person name="Kiss F."/>
            <person name="Koziol U."/>
            <person name="Lambert O."/>
            <person name="Liu K."/>
            <person name="Luo X."/>
            <person name="Luo Y."/>
            <person name="Macchiaroli N."/>
            <person name="Nichol S."/>
            <person name="Paps J."/>
            <person name="Parkinson J."/>
            <person name="Pouchkina-Stantcheva N."/>
            <person name="Riddiford N."/>
            <person name="Rosenzvit M."/>
            <person name="Salinas G."/>
            <person name="Wasmuth J.D."/>
            <person name="Zamanian M."/>
            <person name="Zheng Y."/>
            <person name="Cai X."/>
            <person name="Soberon X."/>
            <person name="Olson P.D."/>
            <person name="Laclette J.P."/>
            <person name="Brehm K."/>
            <person name="Berriman M."/>
            <person name="Garciarrubio A."/>
            <person name="Bobes R.J."/>
            <person name="Fragoso G."/>
            <person name="Sanchez-Flores A."/>
            <person name="Estrada K."/>
            <person name="Cevallos M.A."/>
            <person name="Morett E."/>
            <person name="Gonzalez V."/>
            <person name="Portillo T."/>
            <person name="Ochoa-Leyva A."/>
            <person name="Jose M.V."/>
            <person name="Sciutto E."/>
            <person name="Landa A."/>
            <person name="Jimenez L."/>
            <person name="Valdes V."/>
            <person name="Carrero J.C."/>
            <person name="Larralde C."/>
            <person name="Morales-Montor J."/>
            <person name="Limon-Lason J."/>
            <person name="Soberon X."/>
            <person name="Laclette J.P."/>
        </authorList>
    </citation>
    <scope>NUCLEOTIDE SEQUENCE [LARGE SCALE GENOMIC DNA]</scope>
</reference>
<dbReference type="EMBL" id="LN902850">
    <property type="protein sequence ID" value="CDI98767.1"/>
    <property type="molecule type" value="Genomic_DNA"/>
</dbReference>
<sequence>MRLPTPQAQSYLHAPTPKHLKCVNLDAVVAPTATDLVTSVMTAMDMIVTTFAVWLLHAIPPKPASVAAATVTAVDARGTADFPGAEN</sequence>
<dbReference type="Proteomes" id="UP000017246">
    <property type="component" value="Unassembled WGS sequence"/>
</dbReference>
<evidence type="ECO:0000313" key="2">
    <source>
        <dbReference type="Proteomes" id="UP000017246"/>
    </source>
</evidence>
<name>A0A087W2F0_ECHMU</name>
<dbReference type="AlphaFoldDB" id="A0A087W2F0"/>
<accession>A0A087W2F0</accession>
<dbReference type="OrthoDB" id="10332278at2759"/>
<reference evidence="1" key="2">
    <citation type="submission" date="2015-11" db="EMBL/GenBank/DDBJ databases">
        <authorList>
            <person name="Zhang Y."/>
            <person name="Guo Z."/>
        </authorList>
    </citation>
    <scope>NUCLEOTIDE SEQUENCE</scope>
</reference>
<keyword evidence="2" id="KW-1185">Reference proteome</keyword>
<organism evidence="1 2">
    <name type="scientific">Echinococcus multilocularis</name>
    <name type="common">Fox tapeworm</name>
    <dbReference type="NCBI Taxonomy" id="6211"/>
    <lineage>
        <taxon>Eukaryota</taxon>
        <taxon>Metazoa</taxon>
        <taxon>Spiralia</taxon>
        <taxon>Lophotrochozoa</taxon>
        <taxon>Platyhelminthes</taxon>
        <taxon>Cestoda</taxon>
        <taxon>Eucestoda</taxon>
        <taxon>Cyclophyllidea</taxon>
        <taxon>Taeniidae</taxon>
        <taxon>Echinococcus</taxon>
    </lineage>
</organism>
<dbReference type="OMA" id="MTAMDMI"/>
<gene>
    <name evidence="1" type="ORF">EmuJ_000263800</name>
</gene>
<evidence type="ECO:0000313" key="1">
    <source>
        <dbReference type="EMBL" id="CDI98767.1"/>
    </source>
</evidence>